<keyword evidence="2" id="KW-0808">Transferase</keyword>
<dbReference type="Proteomes" id="UP000184212">
    <property type="component" value="Unassembled WGS sequence"/>
</dbReference>
<reference evidence="2 3" key="1">
    <citation type="submission" date="2016-11" db="EMBL/GenBank/DDBJ databases">
        <authorList>
            <person name="Jaros S."/>
            <person name="Januszkiewicz K."/>
            <person name="Wedrychowicz H."/>
        </authorList>
    </citation>
    <scope>NUCLEOTIDE SEQUENCE [LARGE SCALE GENOMIC DNA]</scope>
    <source>
        <strain evidence="2 3">DSM 24574</strain>
    </source>
</reference>
<keyword evidence="3" id="KW-1185">Reference proteome</keyword>
<dbReference type="OrthoDB" id="792939at2"/>
<dbReference type="STRING" id="947013.SAMN04488109_0313"/>
<evidence type="ECO:0000259" key="1">
    <source>
        <dbReference type="PROSITE" id="PS50042"/>
    </source>
</evidence>
<organism evidence="2 3">
    <name type="scientific">Chryseolinea serpens</name>
    <dbReference type="NCBI Taxonomy" id="947013"/>
    <lineage>
        <taxon>Bacteria</taxon>
        <taxon>Pseudomonadati</taxon>
        <taxon>Bacteroidota</taxon>
        <taxon>Cytophagia</taxon>
        <taxon>Cytophagales</taxon>
        <taxon>Fulvivirgaceae</taxon>
        <taxon>Chryseolinea</taxon>
    </lineage>
</organism>
<dbReference type="InterPro" id="IPR014710">
    <property type="entry name" value="RmlC-like_jellyroll"/>
</dbReference>
<dbReference type="RefSeq" id="WP_073130306.1">
    <property type="nucleotide sequence ID" value="NZ_FQWQ01000001.1"/>
</dbReference>
<gene>
    <name evidence="2" type="ORF">SAMN04488109_0313</name>
</gene>
<dbReference type="Pfam" id="PF00027">
    <property type="entry name" value="cNMP_binding"/>
    <property type="match status" value="1"/>
</dbReference>
<sequence>MTGVSEIKRSLLSVHQFSEEQLSLFTDRVIFNSLKKKDLLIKENQVSDGIAFILTGSFRVFKKSNNKELTIKFFVENNWMADLESLLTQQPSKNYIEAIEDSEIASITLRDIHMLMDSHPCFRMLNGLLSDLTIPTSYIATISSKNPDERYKELLLKHPQWVNRFPQMLIASYLGMTPETLSRVRARMK</sequence>
<dbReference type="GO" id="GO:0016301">
    <property type="term" value="F:kinase activity"/>
    <property type="evidence" value="ECO:0007669"/>
    <property type="project" value="UniProtKB-KW"/>
</dbReference>
<keyword evidence="2" id="KW-0418">Kinase</keyword>
<feature type="domain" description="Cyclic nucleotide-binding" evidence="1">
    <location>
        <begin position="13"/>
        <end position="116"/>
    </location>
</feature>
<evidence type="ECO:0000313" key="2">
    <source>
        <dbReference type="EMBL" id="SHG44681.1"/>
    </source>
</evidence>
<name>A0A1M5JVU1_9BACT</name>
<dbReference type="CDD" id="cd00038">
    <property type="entry name" value="CAP_ED"/>
    <property type="match status" value="1"/>
</dbReference>
<dbReference type="InterPro" id="IPR000595">
    <property type="entry name" value="cNMP-bd_dom"/>
</dbReference>
<accession>A0A1M5JVU1</accession>
<dbReference type="EMBL" id="FQWQ01000001">
    <property type="protein sequence ID" value="SHG44681.1"/>
    <property type="molecule type" value="Genomic_DNA"/>
</dbReference>
<evidence type="ECO:0000313" key="3">
    <source>
        <dbReference type="Proteomes" id="UP000184212"/>
    </source>
</evidence>
<protein>
    <submittedName>
        <fullName evidence="2">cAMP-binding domain of CRP or a regulatory subunit of cAMP-dependent protein kinases</fullName>
    </submittedName>
</protein>
<dbReference type="PROSITE" id="PS50042">
    <property type="entry name" value="CNMP_BINDING_3"/>
    <property type="match status" value="1"/>
</dbReference>
<dbReference type="AlphaFoldDB" id="A0A1M5JVU1"/>
<dbReference type="InterPro" id="IPR018490">
    <property type="entry name" value="cNMP-bd_dom_sf"/>
</dbReference>
<dbReference type="Gene3D" id="2.60.120.10">
    <property type="entry name" value="Jelly Rolls"/>
    <property type="match status" value="1"/>
</dbReference>
<proteinExistence type="predicted"/>
<dbReference type="SUPFAM" id="SSF51206">
    <property type="entry name" value="cAMP-binding domain-like"/>
    <property type="match status" value="1"/>
</dbReference>